<dbReference type="Pfam" id="PF22516">
    <property type="entry name" value="PreP_C"/>
    <property type="match status" value="1"/>
</dbReference>
<evidence type="ECO:0000313" key="2">
    <source>
        <dbReference type="EMBL" id="SFM72122.1"/>
    </source>
</evidence>
<dbReference type="Pfam" id="PF05193">
    <property type="entry name" value="Peptidase_M16_C"/>
    <property type="match status" value="1"/>
</dbReference>
<dbReference type="Pfam" id="PF08367">
    <property type="entry name" value="M16C_assoc"/>
    <property type="match status" value="1"/>
</dbReference>
<dbReference type="STRING" id="39841.SAMN05660836_01247"/>
<dbReference type="Pfam" id="PF00675">
    <property type="entry name" value="Peptidase_M16"/>
    <property type="match status" value="1"/>
</dbReference>
<organism evidence="2 3">
    <name type="scientific">Thermodesulforhabdus norvegica</name>
    <dbReference type="NCBI Taxonomy" id="39841"/>
    <lineage>
        <taxon>Bacteria</taxon>
        <taxon>Pseudomonadati</taxon>
        <taxon>Thermodesulfobacteriota</taxon>
        <taxon>Syntrophobacteria</taxon>
        <taxon>Syntrophobacterales</taxon>
        <taxon>Thermodesulforhabdaceae</taxon>
        <taxon>Thermodesulforhabdus</taxon>
    </lineage>
</organism>
<dbReference type="OrthoDB" id="9762027at2"/>
<dbReference type="EMBL" id="FOUU01000003">
    <property type="protein sequence ID" value="SFM72122.1"/>
    <property type="molecule type" value="Genomic_DNA"/>
</dbReference>
<protein>
    <recommendedName>
        <fullName evidence="1">Peptidase M16C associated domain-containing protein</fullName>
    </recommendedName>
</protein>
<dbReference type="PANTHER" id="PTHR43016">
    <property type="entry name" value="PRESEQUENCE PROTEASE"/>
    <property type="match status" value="1"/>
</dbReference>
<proteinExistence type="predicted"/>
<dbReference type="InterPro" id="IPR055130">
    <property type="entry name" value="PreP_C"/>
</dbReference>
<dbReference type="RefSeq" id="WP_093394316.1">
    <property type="nucleotide sequence ID" value="NZ_FOUU01000003.1"/>
</dbReference>
<accession>A0A1I4T5X9</accession>
<dbReference type="Proteomes" id="UP000199611">
    <property type="component" value="Unassembled WGS sequence"/>
</dbReference>
<evidence type="ECO:0000259" key="1">
    <source>
        <dbReference type="SMART" id="SM01264"/>
    </source>
</evidence>
<dbReference type="SUPFAM" id="SSF63411">
    <property type="entry name" value="LuxS/MPP-like metallohydrolase"/>
    <property type="match status" value="4"/>
</dbReference>
<dbReference type="GO" id="GO:0016485">
    <property type="term" value="P:protein processing"/>
    <property type="evidence" value="ECO:0007669"/>
    <property type="project" value="TreeGrafter"/>
</dbReference>
<dbReference type="AlphaFoldDB" id="A0A1I4T5X9"/>
<dbReference type="InterPro" id="IPR013578">
    <property type="entry name" value="Peptidase_M16C_assoc"/>
</dbReference>
<dbReference type="Gene3D" id="3.30.830.10">
    <property type="entry name" value="Metalloenzyme, LuxS/M16 peptidase-like"/>
    <property type="match status" value="4"/>
</dbReference>
<dbReference type="InterPro" id="IPR011765">
    <property type="entry name" value="Pept_M16_N"/>
</dbReference>
<name>A0A1I4T5X9_9BACT</name>
<keyword evidence="3" id="KW-1185">Reference proteome</keyword>
<dbReference type="GO" id="GO:0046872">
    <property type="term" value="F:metal ion binding"/>
    <property type="evidence" value="ECO:0007669"/>
    <property type="project" value="InterPro"/>
</dbReference>
<dbReference type="PANTHER" id="PTHR43016:SF13">
    <property type="entry name" value="PRESEQUENCE PROTEASE, MITOCHONDRIAL"/>
    <property type="match status" value="1"/>
</dbReference>
<dbReference type="InterPro" id="IPR011249">
    <property type="entry name" value="Metalloenz_LuxS/M16"/>
</dbReference>
<sequence length="976" mass="111098">MEGFEKIDEREIPELSTSAFRYTHKPSGADILLLKNGDENKVFGITFRTPPQDATGLPHILEHSVLCGSRKYPVKEPFVELLKGSLQTFLNAFTYPDKTCYPVASTHEKDFHNLVDVYLDAVFFPMLREEIFLQEGWHYHVENPSEKPEIRGVVYNEMKGAYSSPERVLAETIQQSLFPDHPYSFDSGGDPLEIPNLSYEDFVAYHKRFYHPSNSRIFFYGNGYPDAELSHIASYLESFSATHVPSSIPDLKPWTGLRKVQKKYAATPGDNLDRKTYATLNWLLPETHERITNFSLQILHHILIGTPGSPLRRALIESGLGEDLAGGGLETELRWMYFAIGLKGMSSTAIDDMVNLIEDTIRGLIRDGIPRSTVEAALNTVEFAYREGNTGNYPRGLILMLSALTTWLYDHDPLALVAFEKPINRIKDLYAENPHYFSELLEKYFLQNDRKSLVILEPDPDLLRKMEERLQAKLEEATKGWTKETKIYFLEKTKALVTYQNQPDRPEDIAKIPRLSRNDLSPEHPALPRIIENSSNPLMMLHPIQTNGIVYIDIGFKFDGMPQDHLSYLPLFCSALLEAGTTDEDYVKFTERIARHTGGIRPKLVVRNSFSDPSGVYLLLLRGKALSEKVPELLRIFRDMISKVDLNNRDRIFQIILRHKALRYQRIIPEGHRMAMRRVRGHFTLPDRVKEELSGLSQYFFVKNLADNFDKKWPEIKENLSALRDYLFKTSRMVVSVTADGDLLTATRASLERELLPEIGDGKNIPESGSLSWNFKDLPPKEAFTLPVQVHYVASGAPLGAGAVKPDDGTLLVVLNYLRTGWLWEKIRVQGGAYGAHCFFDRASGILVMTSYRDPHLEKTVDIMRNCHESISPEKLGDEDITPAVIGTFGKVDPPLFPDARAYVSLVRYLTGETEEMRRNLRKAIIQTDREDFYRAAELLRQWSQNLHLCVLGPADSIESARTDLLKDAERVAIEG</sequence>
<evidence type="ECO:0000313" key="3">
    <source>
        <dbReference type="Proteomes" id="UP000199611"/>
    </source>
</evidence>
<feature type="domain" description="Peptidase M16C associated" evidence="1">
    <location>
        <begin position="456"/>
        <end position="705"/>
    </location>
</feature>
<dbReference type="FunFam" id="3.30.830.10:FF:000034">
    <property type="entry name" value="presequence protease 1, chloroplastic/mitochondrial"/>
    <property type="match status" value="1"/>
</dbReference>
<dbReference type="GO" id="GO:0004222">
    <property type="term" value="F:metalloendopeptidase activity"/>
    <property type="evidence" value="ECO:0007669"/>
    <property type="project" value="TreeGrafter"/>
</dbReference>
<dbReference type="InterPro" id="IPR007863">
    <property type="entry name" value="Peptidase_M16_C"/>
</dbReference>
<gene>
    <name evidence="2" type="ORF">SAMN05660836_01247</name>
</gene>
<dbReference type="SMART" id="SM01264">
    <property type="entry name" value="M16C_associated"/>
    <property type="match status" value="1"/>
</dbReference>
<reference evidence="2 3" key="1">
    <citation type="submission" date="2016-10" db="EMBL/GenBank/DDBJ databases">
        <authorList>
            <person name="de Groot N.N."/>
        </authorList>
    </citation>
    <scope>NUCLEOTIDE SEQUENCE [LARGE SCALE GENOMIC DNA]</scope>
    <source>
        <strain evidence="2 3">DSM 9990</strain>
    </source>
</reference>